<evidence type="ECO:0000313" key="2">
    <source>
        <dbReference type="Proteomes" id="UP000220246"/>
    </source>
</evidence>
<dbReference type="Proteomes" id="UP000220246">
    <property type="component" value="Unassembled WGS sequence"/>
</dbReference>
<keyword evidence="2" id="KW-1185">Reference proteome</keyword>
<protein>
    <submittedName>
        <fullName evidence="1">Uncharacterized protein</fullName>
    </submittedName>
</protein>
<proteinExistence type="predicted"/>
<evidence type="ECO:0000313" key="1">
    <source>
        <dbReference type="EMBL" id="PEH88210.1"/>
    </source>
</evidence>
<reference evidence="2" key="1">
    <citation type="submission" date="2017-09" db="EMBL/GenBank/DDBJ databases">
        <title>FDA dAtabase for Regulatory Grade micrObial Sequences (FDA-ARGOS): Supporting development and validation of Infectious Disease Dx tests.</title>
        <authorList>
            <person name="Minogue T."/>
            <person name="Wolcott M."/>
            <person name="Wasieloski L."/>
            <person name="Aguilar W."/>
            <person name="Moore D."/>
            <person name="Tallon L."/>
            <person name="Sadzewicz L."/>
            <person name="Ott S."/>
            <person name="Zhao X."/>
            <person name="Nagaraj S."/>
            <person name="Vavikolanu K."/>
            <person name="Aluvathingal J."/>
            <person name="Nadendla S."/>
            <person name="Sichtig H."/>
        </authorList>
    </citation>
    <scope>NUCLEOTIDE SEQUENCE [LARGE SCALE GENOMIC DNA]</scope>
    <source>
        <strain evidence="2">FDAARGOS_394</strain>
    </source>
</reference>
<gene>
    <name evidence="1" type="ORF">CRM82_05990</name>
</gene>
<accession>A0A2A7USF6</accession>
<dbReference type="EMBL" id="PDEA01000001">
    <property type="protein sequence ID" value="PEH88210.1"/>
    <property type="molecule type" value="Genomic_DNA"/>
</dbReference>
<organism evidence="1 2">
    <name type="scientific">Comamonas terrigena</name>
    <dbReference type="NCBI Taxonomy" id="32013"/>
    <lineage>
        <taxon>Bacteria</taxon>
        <taxon>Pseudomonadati</taxon>
        <taxon>Pseudomonadota</taxon>
        <taxon>Betaproteobacteria</taxon>
        <taxon>Burkholderiales</taxon>
        <taxon>Comamonadaceae</taxon>
        <taxon>Comamonas</taxon>
    </lineage>
</organism>
<comment type="caution">
    <text evidence="1">The sequence shown here is derived from an EMBL/GenBank/DDBJ whole genome shotgun (WGS) entry which is preliminary data.</text>
</comment>
<name>A0A2A7USF6_COMTR</name>
<sequence length="61" mass="6598">MRVTPRFTEGGGAGIVFLQDNLADIRANLLVGKLSLLHQTGEGCAKQFTYMTAKNALLRCS</sequence>
<dbReference type="AlphaFoldDB" id="A0A2A7USF6"/>